<evidence type="ECO:0000313" key="10">
    <source>
        <dbReference type="RefSeq" id="XP_019628552.1"/>
    </source>
</evidence>
<sequence>MGDWRLEVFRLSVYVFFPVGIFWYFNQPDYFEEHVTKRREERLKLYSNPEYRKEVEEFAERMRKRQAERMKKDEMAFHVDEN</sequence>
<dbReference type="Pfam" id="PF09803">
    <property type="entry name" value="Pet100"/>
    <property type="match status" value="1"/>
</dbReference>
<evidence type="ECO:0000313" key="9">
    <source>
        <dbReference type="Proteomes" id="UP000515135"/>
    </source>
</evidence>
<evidence type="ECO:0000256" key="5">
    <source>
        <dbReference type="ARBA" id="ARBA00022989"/>
    </source>
</evidence>
<organism evidence="9 10">
    <name type="scientific">Branchiostoma belcheri</name>
    <name type="common">Amphioxus</name>
    <dbReference type="NCBI Taxonomy" id="7741"/>
    <lineage>
        <taxon>Eukaryota</taxon>
        <taxon>Metazoa</taxon>
        <taxon>Chordata</taxon>
        <taxon>Cephalochordata</taxon>
        <taxon>Leptocardii</taxon>
        <taxon>Amphioxiformes</taxon>
        <taxon>Branchiostomatidae</taxon>
        <taxon>Branchiostoma</taxon>
    </lineage>
</organism>
<accession>A0A6P4ZBT1</accession>
<dbReference type="GeneID" id="109473082"/>
<proteinExistence type="inferred from homology"/>
<dbReference type="Proteomes" id="UP000515135">
    <property type="component" value="Unplaced"/>
</dbReference>
<evidence type="ECO:0000256" key="2">
    <source>
        <dbReference type="ARBA" id="ARBA00004325"/>
    </source>
</evidence>
<dbReference type="PANTHER" id="PTHR33968">
    <property type="entry name" value="PROTEIN PET100 HOMOLOG, MITOCHONDRIAL"/>
    <property type="match status" value="1"/>
</dbReference>
<keyword evidence="5" id="KW-1133">Transmembrane helix</keyword>
<keyword evidence="3" id="KW-0812">Transmembrane</keyword>
<evidence type="ECO:0000256" key="1">
    <source>
        <dbReference type="ARBA" id="ARBA00004167"/>
    </source>
</evidence>
<name>A0A6P4ZBT1_BRABE</name>
<protein>
    <submittedName>
        <fullName evidence="10">Protein PET100 homolog, mitochondrial-like</fullName>
    </submittedName>
</protein>
<dbReference type="KEGG" id="bbel:109473082"/>
<keyword evidence="7" id="KW-0472">Membrane</keyword>
<dbReference type="GO" id="GO:0051082">
    <property type="term" value="F:unfolded protein binding"/>
    <property type="evidence" value="ECO:0007669"/>
    <property type="project" value="TreeGrafter"/>
</dbReference>
<evidence type="ECO:0000256" key="3">
    <source>
        <dbReference type="ARBA" id="ARBA00022692"/>
    </source>
</evidence>
<dbReference type="PANTHER" id="PTHR33968:SF1">
    <property type="entry name" value="PROTEIN PET100 HOMOLOG, MITOCHONDRIAL"/>
    <property type="match status" value="1"/>
</dbReference>
<keyword evidence="9" id="KW-1185">Reference proteome</keyword>
<comment type="subcellular location">
    <subcellularLocation>
        <location evidence="1">Membrane</location>
        <topology evidence="1">Single-pass membrane protein</topology>
    </subcellularLocation>
    <subcellularLocation>
        <location evidence="2">Mitochondrion membrane</location>
    </subcellularLocation>
</comment>
<evidence type="ECO:0000256" key="4">
    <source>
        <dbReference type="ARBA" id="ARBA00022946"/>
    </source>
</evidence>
<dbReference type="RefSeq" id="XP_019628552.1">
    <property type="nucleotide sequence ID" value="XM_019772993.1"/>
</dbReference>
<dbReference type="GO" id="GO:0005743">
    <property type="term" value="C:mitochondrial inner membrane"/>
    <property type="evidence" value="ECO:0007669"/>
    <property type="project" value="TreeGrafter"/>
</dbReference>
<dbReference type="AlphaFoldDB" id="A0A6P4ZBT1"/>
<evidence type="ECO:0000256" key="7">
    <source>
        <dbReference type="ARBA" id="ARBA00023136"/>
    </source>
</evidence>
<evidence type="ECO:0000256" key="6">
    <source>
        <dbReference type="ARBA" id="ARBA00023128"/>
    </source>
</evidence>
<keyword evidence="6" id="KW-0496">Mitochondrion</keyword>
<reference evidence="10" key="1">
    <citation type="submission" date="2025-08" db="UniProtKB">
        <authorList>
            <consortium name="RefSeq"/>
        </authorList>
    </citation>
    <scope>IDENTIFICATION</scope>
    <source>
        <tissue evidence="10">Gonad</tissue>
    </source>
</reference>
<keyword evidence="4" id="KW-0809">Transit peptide</keyword>
<dbReference type="GO" id="GO:0033617">
    <property type="term" value="P:mitochondrial respiratory chain complex IV assembly"/>
    <property type="evidence" value="ECO:0007669"/>
    <property type="project" value="InterPro"/>
</dbReference>
<comment type="similarity">
    <text evidence="8">Belongs to the PET100 family.</text>
</comment>
<dbReference type="InterPro" id="IPR018625">
    <property type="entry name" value="Pet100"/>
</dbReference>
<dbReference type="OrthoDB" id="18175at2759"/>
<gene>
    <name evidence="10" type="primary">LOC109473082</name>
</gene>
<evidence type="ECO:0000256" key="8">
    <source>
        <dbReference type="ARBA" id="ARBA00038077"/>
    </source>
</evidence>